<evidence type="ECO:0000256" key="1">
    <source>
        <dbReference type="ARBA" id="ARBA00004123"/>
    </source>
</evidence>
<dbReference type="OrthoDB" id="3512845at2759"/>
<keyword evidence="2" id="KW-0479">Metal-binding</keyword>
<keyword evidence="3" id="KW-0862">Zinc</keyword>
<evidence type="ECO:0000256" key="6">
    <source>
        <dbReference type="PROSITE-ProRule" id="PRU00464"/>
    </source>
</evidence>
<dbReference type="Gene3D" id="3.30.428.10">
    <property type="entry name" value="HIT-like"/>
    <property type="match status" value="1"/>
</dbReference>
<sequence>MTAPTGGRLRNDLVLAMQNPSVVLYSDEFVTIIADLYPKSEHHYLVLPKENIQQLRSLKKYHIPKLIYMELVGLEFARHITGLPVKNFYVGFHAFPSMERLHLHVLSNDFRGTHMNQPHQWNSFHTEFFVSTHKAILDLQSLGYVNLPPSKKSLYQSLRCHMCYYFSNDIQNLKLHLNLFHN</sequence>
<dbReference type="InterPro" id="IPR032566">
    <property type="entry name" value="Znf-C2HE"/>
</dbReference>
<gene>
    <name evidence="9" type="primary">LOC112684199</name>
</gene>
<dbReference type="CTD" id="54840"/>
<dbReference type="GO" id="GO:0005634">
    <property type="term" value="C:nucleus"/>
    <property type="evidence" value="ECO:0007669"/>
    <property type="project" value="UniProtKB-SubCell"/>
</dbReference>
<dbReference type="AlphaFoldDB" id="A0A8B8FLZ3"/>
<dbReference type="Proteomes" id="UP000694846">
    <property type="component" value="Unplaced"/>
</dbReference>
<dbReference type="InterPro" id="IPR036265">
    <property type="entry name" value="HIT-like_sf"/>
</dbReference>
<evidence type="ECO:0000256" key="4">
    <source>
        <dbReference type="ARBA" id="ARBA00023125"/>
    </source>
</evidence>
<dbReference type="Pfam" id="PF11969">
    <property type="entry name" value="DcpS_C"/>
    <property type="match status" value="1"/>
</dbReference>
<evidence type="ECO:0000256" key="3">
    <source>
        <dbReference type="ARBA" id="ARBA00022833"/>
    </source>
</evidence>
<evidence type="ECO:0000256" key="5">
    <source>
        <dbReference type="ARBA" id="ARBA00023242"/>
    </source>
</evidence>
<keyword evidence="4" id="KW-0238">DNA-binding</keyword>
<evidence type="ECO:0000313" key="9">
    <source>
        <dbReference type="RefSeq" id="XP_025411365.1"/>
    </source>
</evidence>
<dbReference type="Pfam" id="PF16278">
    <property type="entry name" value="zf-C2HE"/>
    <property type="match status" value="1"/>
</dbReference>
<evidence type="ECO:0000256" key="2">
    <source>
        <dbReference type="ARBA" id="ARBA00022723"/>
    </source>
</evidence>
<dbReference type="GO" id="GO:0033699">
    <property type="term" value="F:DNA 5'-adenosine monophosphate hydrolase activity"/>
    <property type="evidence" value="ECO:0007669"/>
    <property type="project" value="TreeGrafter"/>
</dbReference>
<organism evidence="8 9">
    <name type="scientific">Sipha flava</name>
    <name type="common">yellow sugarcane aphid</name>
    <dbReference type="NCBI Taxonomy" id="143950"/>
    <lineage>
        <taxon>Eukaryota</taxon>
        <taxon>Metazoa</taxon>
        <taxon>Ecdysozoa</taxon>
        <taxon>Arthropoda</taxon>
        <taxon>Hexapoda</taxon>
        <taxon>Insecta</taxon>
        <taxon>Pterygota</taxon>
        <taxon>Neoptera</taxon>
        <taxon>Paraneoptera</taxon>
        <taxon>Hemiptera</taxon>
        <taxon>Sternorrhyncha</taxon>
        <taxon>Aphidomorpha</taxon>
        <taxon>Aphidoidea</taxon>
        <taxon>Aphididae</taxon>
        <taxon>Sipha</taxon>
    </lineage>
</organism>
<keyword evidence="5" id="KW-0539">Nucleus</keyword>
<dbReference type="PANTHER" id="PTHR12486">
    <property type="entry name" value="APRATAXIN-RELATED"/>
    <property type="match status" value="1"/>
</dbReference>
<dbReference type="GO" id="GO:0030983">
    <property type="term" value="F:mismatched DNA binding"/>
    <property type="evidence" value="ECO:0007669"/>
    <property type="project" value="TreeGrafter"/>
</dbReference>
<dbReference type="RefSeq" id="XP_025411365.1">
    <property type="nucleotide sequence ID" value="XM_025555580.1"/>
</dbReference>
<accession>A0A8B8FLZ3</accession>
<keyword evidence="8" id="KW-1185">Reference proteome</keyword>
<protein>
    <submittedName>
        <fullName evidence="9">Aprataxin</fullName>
    </submittedName>
</protein>
<evidence type="ECO:0000313" key="8">
    <source>
        <dbReference type="Proteomes" id="UP000694846"/>
    </source>
</evidence>
<dbReference type="GO" id="GO:1990165">
    <property type="term" value="F:single-strand break-containing DNA binding"/>
    <property type="evidence" value="ECO:0007669"/>
    <property type="project" value="TreeGrafter"/>
</dbReference>
<dbReference type="PROSITE" id="PS51084">
    <property type="entry name" value="HIT_2"/>
    <property type="match status" value="1"/>
</dbReference>
<dbReference type="SUPFAM" id="SSF54197">
    <property type="entry name" value="HIT-like"/>
    <property type="match status" value="1"/>
</dbReference>
<dbReference type="InterPro" id="IPR011146">
    <property type="entry name" value="HIT-like"/>
</dbReference>
<dbReference type="GO" id="GO:0000012">
    <property type="term" value="P:single strand break repair"/>
    <property type="evidence" value="ECO:0007669"/>
    <property type="project" value="TreeGrafter"/>
</dbReference>
<name>A0A8B8FLZ3_9HEMI</name>
<comment type="subcellular location">
    <subcellularLocation>
        <location evidence="1">Nucleus</location>
    </subcellularLocation>
</comment>
<dbReference type="GO" id="GO:0046872">
    <property type="term" value="F:metal ion binding"/>
    <property type="evidence" value="ECO:0007669"/>
    <property type="project" value="UniProtKB-KW"/>
</dbReference>
<reference evidence="9" key="1">
    <citation type="submission" date="2025-08" db="UniProtKB">
        <authorList>
            <consortium name="RefSeq"/>
        </authorList>
    </citation>
    <scope>IDENTIFICATION</scope>
    <source>
        <tissue evidence="9">Whole body</tissue>
    </source>
</reference>
<dbReference type="PANTHER" id="PTHR12486:SF4">
    <property type="entry name" value="APRATAXIN"/>
    <property type="match status" value="1"/>
</dbReference>
<feature type="domain" description="HIT" evidence="7">
    <location>
        <begin position="10"/>
        <end position="115"/>
    </location>
</feature>
<dbReference type="GO" id="GO:0003725">
    <property type="term" value="F:double-stranded RNA binding"/>
    <property type="evidence" value="ECO:0007669"/>
    <property type="project" value="TreeGrafter"/>
</dbReference>
<comment type="caution">
    <text evidence="6">Lacks conserved residue(s) required for the propagation of feature annotation.</text>
</comment>
<proteinExistence type="predicted"/>
<dbReference type="GO" id="GO:0003697">
    <property type="term" value="F:single-stranded DNA binding"/>
    <property type="evidence" value="ECO:0007669"/>
    <property type="project" value="TreeGrafter"/>
</dbReference>
<dbReference type="GeneID" id="112684199"/>
<evidence type="ECO:0000259" key="7">
    <source>
        <dbReference type="PROSITE" id="PS51084"/>
    </source>
</evidence>